<reference evidence="2 4" key="2">
    <citation type="submission" date="2019-03" db="EMBL/GenBank/DDBJ databases">
        <title>Genomic Encyclopedia of Type Strains, Phase IV (KMG-IV): sequencing the most valuable type-strain genomes for metagenomic binning, comparative biology and taxonomic classification.</title>
        <authorList>
            <person name="Goeker M."/>
        </authorList>
    </citation>
    <scope>NUCLEOTIDE SEQUENCE [LARGE SCALE GENOMIC DNA]</scope>
    <source>
        <strain evidence="2 4">DSM 3764</strain>
    </source>
</reference>
<evidence type="ECO:0000313" key="1">
    <source>
        <dbReference type="EMBL" id="STQ91417.1"/>
    </source>
</evidence>
<organism evidence="1 3">
    <name type="scientific">Iodobacter fluviatilis</name>
    <dbReference type="NCBI Taxonomy" id="537"/>
    <lineage>
        <taxon>Bacteria</taxon>
        <taxon>Pseudomonadati</taxon>
        <taxon>Pseudomonadota</taxon>
        <taxon>Betaproteobacteria</taxon>
        <taxon>Neisseriales</taxon>
        <taxon>Chitinibacteraceae</taxon>
        <taxon>Iodobacter</taxon>
    </lineage>
</organism>
<protein>
    <submittedName>
        <fullName evidence="1">Bacteriophage P2-related tail formation protein</fullName>
    </submittedName>
    <submittedName>
        <fullName evidence="2">Phage tail P2-like protein</fullName>
    </submittedName>
</protein>
<gene>
    <name evidence="2" type="ORF">EV682_10396</name>
    <name evidence="1" type="ORF">NCTC11159_02489</name>
</gene>
<dbReference type="RefSeq" id="WP_115227625.1">
    <property type="nucleotide sequence ID" value="NZ_CAWOLO010000003.1"/>
</dbReference>
<sequence length="210" mass="23299">MANATPPVLALDPRFGPLAQLSERLTGLDISRVLVNLVDLAEPSVLPFLADQFHVMGHHGWGAAADDDARRALIKSAIELHRYKGTPWAVKQALTTVGLEHFTLIEHPADAHWAEFDLEISVIDRPLTEAVDQQITQMIEMYKPQRSHLRRLQVSVGSVEMIHAACLLFSGDIVTVQPYKNTEFPTATAMRCIGIGMHVSDVLTIYPRMS</sequence>
<evidence type="ECO:0000313" key="3">
    <source>
        <dbReference type="Proteomes" id="UP000255108"/>
    </source>
</evidence>
<dbReference type="EMBL" id="SMBT01000003">
    <property type="protein sequence ID" value="TCU88512.1"/>
    <property type="molecule type" value="Genomic_DNA"/>
</dbReference>
<dbReference type="Pfam" id="PF09684">
    <property type="entry name" value="Tail_P2_I"/>
    <property type="match status" value="1"/>
</dbReference>
<keyword evidence="4" id="KW-1185">Reference proteome</keyword>
<dbReference type="Proteomes" id="UP000255108">
    <property type="component" value="Unassembled WGS sequence"/>
</dbReference>
<evidence type="ECO:0000313" key="2">
    <source>
        <dbReference type="EMBL" id="TCU88512.1"/>
    </source>
</evidence>
<dbReference type="EMBL" id="UGHR01000001">
    <property type="protein sequence ID" value="STQ91417.1"/>
    <property type="molecule type" value="Genomic_DNA"/>
</dbReference>
<dbReference type="AlphaFoldDB" id="A0A377Q9C1"/>
<reference evidence="1 3" key="1">
    <citation type="submission" date="2018-06" db="EMBL/GenBank/DDBJ databases">
        <authorList>
            <consortium name="Pathogen Informatics"/>
            <person name="Doyle S."/>
        </authorList>
    </citation>
    <scope>NUCLEOTIDE SEQUENCE [LARGE SCALE GENOMIC DNA]</scope>
    <source>
        <strain evidence="1 3">NCTC11159</strain>
    </source>
</reference>
<name>A0A377Q9C1_9NEIS</name>
<evidence type="ECO:0000313" key="4">
    <source>
        <dbReference type="Proteomes" id="UP000295794"/>
    </source>
</evidence>
<dbReference type="OrthoDB" id="90759at2"/>
<dbReference type="Proteomes" id="UP000295794">
    <property type="component" value="Unassembled WGS sequence"/>
</dbReference>
<proteinExistence type="predicted"/>
<dbReference type="InterPro" id="IPR006521">
    <property type="entry name" value="Tail_protein_I"/>
</dbReference>
<accession>A0A377Q9C1</accession>